<evidence type="ECO:0000313" key="3">
    <source>
        <dbReference type="Proteomes" id="UP000014074"/>
    </source>
</evidence>
<dbReference type="OrthoDB" id="626167at2759"/>
<dbReference type="HOGENOM" id="CLU_024392_1_0_1"/>
<dbReference type="KEGG" id="tmn:UCRPA7_7299"/>
<evidence type="ECO:0000313" key="2">
    <source>
        <dbReference type="EMBL" id="EON97215.1"/>
    </source>
</evidence>
<organism evidence="2 3">
    <name type="scientific">Phaeoacremonium minimum (strain UCR-PA7)</name>
    <name type="common">Esca disease fungus</name>
    <name type="synonym">Togninia minima</name>
    <dbReference type="NCBI Taxonomy" id="1286976"/>
    <lineage>
        <taxon>Eukaryota</taxon>
        <taxon>Fungi</taxon>
        <taxon>Dikarya</taxon>
        <taxon>Ascomycota</taxon>
        <taxon>Pezizomycotina</taxon>
        <taxon>Sordariomycetes</taxon>
        <taxon>Sordariomycetidae</taxon>
        <taxon>Togniniales</taxon>
        <taxon>Togniniaceae</taxon>
        <taxon>Phaeoacremonium</taxon>
    </lineage>
</organism>
<proteinExistence type="predicted"/>
<keyword evidence="3" id="KW-1185">Reference proteome</keyword>
<dbReference type="RefSeq" id="XP_007918022.1">
    <property type="nucleotide sequence ID" value="XM_007919831.1"/>
</dbReference>
<dbReference type="EMBL" id="KB933277">
    <property type="protein sequence ID" value="EON97215.1"/>
    <property type="molecule type" value="Genomic_DNA"/>
</dbReference>
<accession>R8BD45</accession>
<dbReference type="AlphaFoldDB" id="R8BD45"/>
<evidence type="ECO:0000256" key="1">
    <source>
        <dbReference type="SAM" id="MobiDB-lite"/>
    </source>
</evidence>
<name>R8BD45_PHAM7</name>
<gene>
    <name evidence="2" type="ORF">UCRPA7_7299</name>
</gene>
<feature type="region of interest" description="Disordered" evidence="1">
    <location>
        <begin position="159"/>
        <end position="184"/>
    </location>
</feature>
<dbReference type="Proteomes" id="UP000014074">
    <property type="component" value="Unassembled WGS sequence"/>
</dbReference>
<protein>
    <submittedName>
        <fullName evidence="2">Putative peptidase m61 domain-containing protein</fullName>
    </submittedName>
</protein>
<sequence length="590" mass="65821">MVRVSLQELQRVGGLPSIHLKLTPVWSDSNVHQKSQHNGPPTPPAGIAITMRLKPPRSRVGAGIPILTLPLKMGPTPSARYDGNALRAYDSKGELSLSYTDEDPEFGPRTWFADRDPVGDEIFVEFFAPARKTDKNTALGPRVDLRRDPGGGLVGQGIGFIPSPPPPGDTEKGGPGEGTSGSIDPWEITVEWDLDKTPEGTKGAWSYGDSISTTVVDSPERAIGHGVFALGALQRYPSWDVDLSAAPERVYAVYWLDPAPWDMISLSKQTNEIYQRIATYFNSLDPFRVFFRQIEYGDGGTGATYSFVLEYSAPTAPQMTPHEMVDLLAHETVHEYALMEPETEEEAWYVEGVASYIGALAGLPRQDMIKSLNNYAQAYYTSPTVGLDYRYVLDHYWDNLHITRVPYFRGLMYLAQVNGWIIEATVGEHSVDDIIKGLYQLRLEGKPCGTKDFNKMLSKYIGEKKTKEAFDAMLRGDLIIPGQGCFADYGLKLVRHDLEKFELGFDPNSMRTSKVKGLVKGSNAEKVGVREDDEIVIGYQVWSVADALENKMQLTVKRPWGEQTLEWWPRGEKVEAYMWVEAHQESINGL</sequence>
<reference evidence="3" key="1">
    <citation type="journal article" date="2013" name="Genome Announc.">
        <title>Draft genome sequence of the ascomycete Phaeoacremonium aleophilum strain UCR-PA7, a causal agent of the esca disease complex in grapevines.</title>
        <authorList>
            <person name="Blanco-Ulate B."/>
            <person name="Rolshausen P."/>
            <person name="Cantu D."/>
        </authorList>
    </citation>
    <scope>NUCLEOTIDE SEQUENCE [LARGE SCALE GENOMIC DNA]</scope>
    <source>
        <strain evidence="3">UCR-PA7</strain>
    </source>
</reference>
<dbReference type="GeneID" id="19328044"/>
<dbReference type="eggNOG" id="ENOG502SIRA">
    <property type="taxonomic scope" value="Eukaryota"/>
</dbReference>